<evidence type="ECO:0000313" key="1">
    <source>
        <dbReference type="EMBL" id="EYB92585.1"/>
    </source>
</evidence>
<dbReference type="Proteomes" id="UP000024635">
    <property type="component" value="Unassembled WGS sequence"/>
</dbReference>
<evidence type="ECO:0000313" key="2">
    <source>
        <dbReference type="Proteomes" id="UP000024635"/>
    </source>
</evidence>
<gene>
    <name evidence="1" type="primary">Acey_s0192.g1360</name>
    <name evidence="1" type="ORF">Y032_0192g1360</name>
</gene>
<keyword evidence="2" id="KW-1185">Reference proteome</keyword>
<sequence>MAAISAVTTGTRFVVRIIESVICNTYNCNCIFLKQELQRWAKQLRLSFISDSSFWKWFKWCKPAIEKVYHHHQQKILEVARSKSAGTEGPHLAADGAFDSQGYSALIGKVALVDLETSLVLHTEVLHRSETTHSPNLDGSSSQIEEEGLRRLLRWLSADGWKVASITTDRNRSFPALLDEMKKEIGNVPHFWDGWHLVKWFGNNLRKEARHKDCAPLSVWYENLKTHKWKSIEVGNGERIRHFFNTCLKHVQDVYA</sequence>
<dbReference type="EMBL" id="JARK01001528">
    <property type="protein sequence ID" value="EYB92585.1"/>
    <property type="molecule type" value="Genomic_DNA"/>
</dbReference>
<protein>
    <recommendedName>
        <fullName evidence="3">Transposase IS204/IS1001/IS1096/IS1165 DDE domain-containing protein</fullName>
    </recommendedName>
</protein>
<proteinExistence type="predicted"/>
<comment type="caution">
    <text evidence="1">The sequence shown here is derived from an EMBL/GenBank/DDBJ whole genome shotgun (WGS) entry which is preliminary data.</text>
</comment>
<evidence type="ECO:0008006" key="3">
    <source>
        <dbReference type="Google" id="ProtNLM"/>
    </source>
</evidence>
<accession>A0A016SPT3</accession>
<organism evidence="1 2">
    <name type="scientific">Ancylostoma ceylanicum</name>
    <dbReference type="NCBI Taxonomy" id="53326"/>
    <lineage>
        <taxon>Eukaryota</taxon>
        <taxon>Metazoa</taxon>
        <taxon>Ecdysozoa</taxon>
        <taxon>Nematoda</taxon>
        <taxon>Chromadorea</taxon>
        <taxon>Rhabditida</taxon>
        <taxon>Rhabditina</taxon>
        <taxon>Rhabditomorpha</taxon>
        <taxon>Strongyloidea</taxon>
        <taxon>Ancylostomatidae</taxon>
        <taxon>Ancylostomatinae</taxon>
        <taxon>Ancylostoma</taxon>
    </lineage>
</organism>
<dbReference type="AlphaFoldDB" id="A0A016SPT3"/>
<dbReference type="PANTHER" id="PTHR31751">
    <property type="entry name" value="SI:CH211-108C17.2-RELATED-RELATED"/>
    <property type="match status" value="1"/>
</dbReference>
<dbReference type="PANTHER" id="PTHR31751:SF42">
    <property type="entry name" value="PROTEIN CBG10204"/>
    <property type="match status" value="1"/>
</dbReference>
<reference evidence="2" key="1">
    <citation type="journal article" date="2015" name="Nat. Genet.">
        <title>The genome and transcriptome of the zoonotic hookworm Ancylostoma ceylanicum identify infection-specific gene families.</title>
        <authorList>
            <person name="Schwarz E.M."/>
            <person name="Hu Y."/>
            <person name="Antoshechkin I."/>
            <person name="Miller M.M."/>
            <person name="Sternberg P.W."/>
            <person name="Aroian R.V."/>
        </authorList>
    </citation>
    <scope>NUCLEOTIDE SEQUENCE</scope>
    <source>
        <strain evidence="2">HY135</strain>
    </source>
</reference>
<dbReference type="OrthoDB" id="5873540at2759"/>
<name>A0A016SPT3_9BILA</name>